<evidence type="ECO:0000313" key="2">
    <source>
        <dbReference type="EMBL" id="MED6274748.1"/>
    </source>
</evidence>
<dbReference type="InterPro" id="IPR032040">
    <property type="entry name" value="ELYS-bb"/>
</dbReference>
<dbReference type="Proteomes" id="UP001352852">
    <property type="component" value="Unassembled WGS sequence"/>
</dbReference>
<gene>
    <name evidence="2" type="primary">AHCTF1</name>
    <name evidence="2" type="ORF">CHARACLAT_019536</name>
</gene>
<feature type="domain" description="ELYS beta-propeller" evidence="1">
    <location>
        <begin position="1"/>
        <end position="94"/>
    </location>
</feature>
<keyword evidence="3" id="KW-1185">Reference proteome</keyword>
<comment type="caution">
    <text evidence="2">The sequence shown here is derived from an EMBL/GenBank/DDBJ whole genome shotgun (WGS) entry which is preliminary data.</text>
</comment>
<accession>A0ABU7DI19</accession>
<reference evidence="2 3" key="1">
    <citation type="submission" date="2021-06" db="EMBL/GenBank/DDBJ databases">
        <authorList>
            <person name="Palmer J.M."/>
        </authorList>
    </citation>
    <scope>NUCLEOTIDE SEQUENCE [LARGE SCALE GENOMIC DNA]</scope>
    <source>
        <strain evidence="2 3">CL_MEX2019</strain>
        <tissue evidence="2">Muscle</tissue>
    </source>
</reference>
<dbReference type="InterPro" id="IPR052620">
    <property type="entry name" value="ELYS/MEL-28_NucAsmblyFactor"/>
</dbReference>
<dbReference type="EMBL" id="JAHUTJ010026370">
    <property type="protein sequence ID" value="MED6274748.1"/>
    <property type="molecule type" value="Genomic_DNA"/>
</dbReference>
<name>A0ABU7DI19_9TELE</name>
<organism evidence="2 3">
    <name type="scientific">Characodon lateralis</name>
    <dbReference type="NCBI Taxonomy" id="208331"/>
    <lineage>
        <taxon>Eukaryota</taxon>
        <taxon>Metazoa</taxon>
        <taxon>Chordata</taxon>
        <taxon>Craniata</taxon>
        <taxon>Vertebrata</taxon>
        <taxon>Euteleostomi</taxon>
        <taxon>Actinopterygii</taxon>
        <taxon>Neopterygii</taxon>
        <taxon>Teleostei</taxon>
        <taxon>Neoteleostei</taxon>
        <taxon>Acanthomorphata</taxon>
        <taxon>Ovalentaria</taxon>
        <taxon>Atherinomorphae</taxon>
        <taxon>Cyprinodontiformes</taxon>
        <taxon>Goodeidae</taxon>
        <taxon>Characodon</taxon>
    </lineage>
</organism>
<evidence type="ECO:0000259" key="1">
    <source>
        <dbReference type="Pfam" id="PF16687"/>
    </source>
</evidence>
<dbReference type="PANTHER" id="PTHR21583">
    <property type="entry name" value="ELYS PROTEIN"/>
    <property type="match status" value="1"/>
</dbReference>
<dbReference type="Pfam" id="PF16687">
    <property type="entry name" value="ELYS-bb"/>
    <property type="match status" value="1"/>
</dbReference>
<evidence type="ECO:0000313" key="3">
    <source>
        <dbReference type="Proteomes" id="UP001352852"/>
    </source>
</evidence>
<protein>
    <submittedName>
        <fullName evidence="2">Protein ELYS</fullName>
    </submittedName>
</protein>
<sequence>MHDLTAQVTSSLLPFSGVTVDALGEDEISLDCVLHGKFTVGRSGLAWLASGPHLEVVHAVTGERLSAHCFSGGGEHPPIVLTARDFGWLKRSELRFTHLLPISCFFSDR</sequence>
<proteinExistence type="predicted"/>
<dbReference type="PANTHER" id="PTHR21583:SF8">
    <property type="entry name" value="PROTEIN ELYS"/>
    <property type="match status" value="1"/>
</dbReference>